<dbReference type="GO" id="GO:0016652">
    <property type="term" value="F:oxidoreductase activity, acting on NAD(P)H as acceptor"/>
    <property type="evidence" value="ECO:0007669"/>
    <property type="project" value="UniProtKB-UniRule"/>
</dbReference>
<gene>
    <name evidence="6" type="primary">azoR</name>
    <name evidence="8" type="ORF">SAMN05878482_101250</name>
</gene>
<dbReference type="PANTHER" id="PTHR43741">
    <property type="entry name" value="FMN-DEPENDENT NADH-AZOREDUCTASE 1"/>
    <property type="match status" value="1"/>
</dbReference>
<comment type="subunit">
    <text evidence="6">Homodimer.</text>
</comment>
<dbReference type="GO" id="GO:0009055">
    <property type="term" value="F:electron transfer activity"/>
    <property type="evidence" value="ECO:0007669"/>
    <property type="project" value="UniProtKB-UniRule"/>
</dbReference>
<dbReference type="GO" id="GO:0016655">
    <property type="term" value="F:oxidoreductase activity, acting on NAD(P)H, quinone or similar compound as acceptor"/>
    <property type="evidence" value="ECO:0007669"/>
    <property type="project" value="InterPro"/>
</dbReference>
<dbReference type="InterPro" id="IPR029039">
    <property type="entry name" value="Flavoprotein-like_sf"/>
</dbReference>
<evidence type="ECO:0000313" key="9">
    <source>
        <dbReference type="Proteomes" id="UP000185829"/>
    </source>
</evidence>
<keyword evidence="2 6" id="KW-0288">FMN</keyword>
<protein>
    <recommendedName>
        <fullName evidence="6">FMN dependent NADH:quinone oxidoreductase</fullName>
        <ecNumber evidence="6">1.6.5.-</ecNumber>
    </recommendedName>
    <alternativeName>
        <fullName evidence="6">Azo-dye reductase</fullName>
    </alternativeName>
    <alternativeName>
        <fullName evidence="6">FMN-dependent NADH-azo compound oxidoreductase</fullName>
    </alternativeName>
    <alternativeName>
        <fullName evidence="6">FMN-dependent NADH-azoreductase</fullName>
        <ecNumber evidence="6">1.7.1.17</ecNumber>
    </alternativeName>
</protein>
<sequence length="228" mass="25431">MGFLSRLFGNKETAAGENEKMTKVLFVKVNDRPADQAISSKMYDTFLKAYKETHRTDEVTELDLFKEELPYYGNTAITGLYKRNQGLELTAEEEKAAELVDQYLNQFLAMDKVVFAFPLWNSTVPAPLITYLSYLAQAGKMFNYTAEGPVGYAGDKKVMLLNARGSDYALEGMASAEMAVNLVKNIIGLWGINNPEVVVIEGHNQYPDRTQEIIADGLEKVAKAAETF</sequence>
<dbReference type="Proteomes" id="UP000185829">
    <property type="component" value="Unassembled WGS sequence"/>
</dbReference>
<dbReference type="EC" id="1.7.1.17" evidence="6"/>
<dbReference type="PANTHER" id="PTHR43741:SF4">
    <property type="entry name" value="FMN-DEPENDENT NADH:QUINONE OXIDOREDUCTASE"/>
    <property type="match status" value="1"/>
</dbReference>
<dbReference type="EC" id="1.6.5.-" evidence="6"/>
<dbReference type="InterPro" id="IPR003680">
    <property type="entry name" value="Flavodoxin_fold"/>
</dbReference>
<dbReference type="GO" id="GO:0010181">
    <property type="term" value="F:FMN binding"/>
    <property type="evidence" value="ECO:0007669"/>
    <property type="project" value="UniProtKB-UniRule"/>
</dbReference>
<keyword evidence="4 6" id="KW-0520">NAD</keyword>
<feature type="domain" description="Flavodoxin-like fold" evidence="7">
    <location>
        <begin position="22"/>
        <end position="223"/>
    </location>
</feature>
<comment type="caution">
    <text evidence="8">The sequence shown here is derived from an EMBL/GenBank/DDBJ whole genome shotgun (WGS) entry which is preliminary data.</text>
</comment>
<comment type="cofactor">
    <cofactor evidence="6">
        <name>FMN</name>
        <dbReference type="ChEBI" id="CHEBI:58210"/>
    </cofactor>
    <text evidence="6">Binds 1 FMN per subunit.</text>
</comment>
<comment type="catalytic activity">
    <reaction evidence="5">
        <text>N,N-dimethyl-1,4-phenylenediamine + anthranilate + 2 NAD(+) = 2-(4-dimethylaminophenyl)diazenylbenzoate + 2 NADH + 2 H(+)</text>
        <dbReference type="Rhea" id="RHEA:55872"/>
        <dbReference type="ChEBI" id="CHEBI:15378"/>
        <dbReference type="ChEBI" id="CHEBI:15783"/>
        <dbReference type="ChEBI" id="CHEBI:16567"/>
        <dbReference type="ChEBI" id="CHEBI:57540"/>
        <dbReference type="ChEBI" id="CHEBI:57945"/>
        <dbReference type="ChEBI" id="CHEBI:71579"/>
        <dbReference type="EC" id="1.7.1.17"/>
    </reaction>
    <physiologicalReaction direction="right-to-left" evidence="5">
        <dbReference type="Rhea" id="RHEA:55874"/>
    </physiologicalReaction>
</comment>
<dbReference type="HAMAP" id="MF_01216">
    <property type="entry name" value="Azoreductase_type1"/>
    <property type="match status" value="1"/>
</dbReference>
<dbReference type="EMBL" id="FTMX01000001">
    <property type="protein sequence ID" value="SIQ07020.1"/>
    <property type="molecule type" value="Genomic_DNA"/>
</dbReference>
<evidence type="ECO:0000256" key="2">
    <source>
        <dbReference type="ARBA" id="ARBA00022643"/>
    </source>
</evidence>
<dbReference type="InterPro" id="IPR050104">
    <property type="entry name" value="FMN-dep_NADH:Q_OxRdtase_AzoR1"/>
</dbReference>
<evidence type="ECO:0000256" key="3">
    <source>
        <dbReference type="ARBA" id="ARBA00023002"/>
    </source>
</evidence>
<evidence type="ECO:0000256" key="5">
    <source>
        <dbReference type="ARBA" id="ARBA00048542"/>
    </source>
</evidence>
<dbReference type="RefSeq" id="WP_076364394.1">
    <property type="nucleotide sequence ID" value="NZ_FTMX01000001.1"/>
</dbReference>
<evidence type="ECO:0000256" key="4">
    <source>
        <dbReference type="ARBA" id="ARBA00023027"/>
    </source>
</evidence>
<reference evidence="8 9" key="1">
    <citation type="submission" date="2017-01" db="EMBL/GenBank/DDBJ databases">
        <authorList>
            <person name="Varghese N."/>
            <person name="Submissions S."/>
        </authorList>
    </citation>
    <scope>NUCLEOTIDE SEQUENCE [LARGE SCALE GENOMIC DNA]</scope>
    <source>
        <strain evidence="8 9">RUG2-6</strain>
    </source>
</reference>
<dbReference type="AlphaFoldDB" id="A0A9X8R1Y4"/>
<dbReference type="NCBIfam" id="NF010075">
    <property type="entry name" value="PRK13556.1"/>
    <property type="match status" value="1"/>
</dbReference>
<evidence type="ECO:0000259" key="7">
    <source>
        <dbReference type="Pfam" id="PF02525"/>
    </source>
</evidence>
<evidence type="ECO:0000256" key="1">
    <source>
        <dbReference type="ARBA" id="ARBA00022630"/>
    </source>
</evidence>
<evidence type="ECO:0000313" key="8">
    <source>
        <dbReference type="EMBL" id="SIQ07020.1"/>
    </source>
</evidence>
<comment type="function">
    <text evidence="6">Also exhibits azoreductase activity. Catalyzes the reductive cleavage of the azo bond in aromatic azo compounds to the corresponding amines.</text>
</comment>
<dbReference type="Pfam" id="PF02525">
    <property type="entry name" value="Flavodoxin_2"/>
    <property type="match status" value="1"/>
</dbReference>
<organism evidence="8 9">
    <name type="scientific">Peribacillus simplex</name>
    <dbReference type="NCBI Taxonomy" id="1478"/>
    <lineage>
        <taxon>Bacteria</taxon>
        <taxon>Bacillati</taxon>
        <taxon>Bacillota</taxon>
        <taxon>Bacilli</taxon>
        <taxon>Bacillales</taxon>
        <taxon>Bacillaceae</taxon>
        <taxon>Peribacillus</taxon>
    </lineage>
</organism>
<accession>A0A9X8R1Y4</accession>
<keyword evidence="1 6" id="KW-0285">Flavoprotein</keyword>
<comment type="caution">
    <text evidence="6">Lacks conserved residue(s) required for the propagation of feature annotation.</text>
</comment>
<dbReference type="InterPro" id="IPR023048">
    <property type="entry name" value="NADH:quinone_OxRdtase_FMN_depd"/>
</dbReference>
<evidence type="ECO:0000256" key="6">
    <source>
        <dbReference type="HAMAP-Rule" id="MF_01216"/>
    </source>
</evidence>
<comment type="catalytic activity">
    <reaction evidence="6">
        <text>2 a quinone + NADH + H(+) = 2 a 1,4-benzosemiquinone + NAD(+)</text>
        <dbReference type="Rhea" id="RHEA:65952"/>
        <dbReference type="ChEBI" id="CHEBI:15378"/>
        <dbReference type="ChEBI" id="CHEBI:57540"/>
        <dbReference type="ChEBI" id="CHEBI:57945"/>
        <dbReference type="ChEBI" id="CHEBI:132124"/>
        <dbReference type="ChEBI" id="CHEBI:134225"/>
    </reaction>
</comment>
<dbReference type="Gene3D" id="3.40.50.360">
    <property type="match status" value="1"/>
</dbReference>
<proteinExistence type="inferred from homology"/>
<comment type="function">
    <text evidence="6">Quinone reductase that provides resistance to thiol-specific stress caused by electrophilic quinones.</text>
</comment>
<dbReference type="SUPFAM" id="SSF52218">
    <property type="entry name" value="Flavoproteins"/>
    <property type="match status" value="1"/>
</dbReference>
<name>A0A9X8R1Y4_9BACI</name>
<comment type="similarity">
    <text evidence="6">Belongs to the azoreductase type 1 family.</text>
</comment>
<keyword evidence="3 6" id="KW-0560">Oxidoreductase</keyword>